<feature type="signal peptide" evidence="2">
    <location>
        <begin position="1"/>
        <end position="18"/>
    </location>
</feature>
<dbReference type="Proteomes" id="UP000566995">
    <property type="component" value="Unassembled WGS sequence"/>
</dbReference>
<evidence type="ECO:0008006" key="5">
    <source>
        <dbReference type="Google" id="ProtNLM"/>
    </source>
</evidence>
<feature type="compositionally biased region" description="Low complexity" evidence="1">
    <location>
        <begin position="40"/>
        <end position="54"/>
    </location>
</feature>
<dbReference type="RefSeq" id="WP_184590796.1">
    <property type="nucleotide sequence ID" value="NZ_JACHLI010000012.1"/>
</dbReference>
<reference evidence="3 4" key="1">
    <citation type="submission" date="2020-08" db="EMBL/GenBank/DDBJ databases">
        <title>Functional genomics of gut bacteria from endangered species of beetles.</title>
        <authorList>
            <person name="Carlos-Shanley C."/>
        </authorList>
    </citation>
    <scope>NUCLEOTIDE SEQUENCE [LARGE SCALE GENOMIC DNA]</scope>
    <source>
        <strain evidence="3 4">S00179</strain>
    </source>
</reference>
<feature type="region of interest" description="Disordered" evidence="1">
    <location>
        <begin position="40"/>
        <end position="64"/>
    </location>
</feature>
<organism evidence="3 4">
    <name type="scientific">Pseudomonas nitroreducens</name>
    <dbReference type="NCBI Taxonomy" id="46680"/>
    <lineage>
        <taxon>Bacteria</taxon>
        <taxon>Pseudomonadati</taxon>
        <taxon>Pseudomonadota</taxon>
        <taxon>Gammaproteobacteria</taxon>
        <taxon>Pseudomonadales</taxon>
        <taxon>Pseudomonadaceae</taxon>
        <taxon>Pseudomonas</taxon>
    </lineage>
</organism>
<dbReference type="EMBL" id="JACHLI010000012">
    <property type="protein sequence ID" value="MBB4864467.1"/>
    <property type="molecule type" value="Genomic_DNA"/>
</dbReference>
<evidence type="ECO:0000256" key="1">
    <source>
        <dbReference type="SAM" id="MobiDB-lite"/>
    </source>
</evidence>
<protein>
    <recommendedName>
        <fullName evidence="5">Secreted protein</fullName>
    </recommendedName>
</protein>
<evidence type="ECO:0000313" key="4">
    <source>
        <dbReference type="Proteomes" id="UP000566995"/>
    </source>
</evidence>
<dbReference type="AlphaFoldDB" id="A0A7W7KKG1"/>
<proteinExistence type="predicted"/>
<evidence type="ECO:0000256" key="2">
    <source>
        <dbReference type="SAM" id="SignalP"/>
    </source>
</evidence>
<sequence length="64" mass="6743">MKLNIIAASVLAAATAFAAQASFAEESPLMQDRMVHMTQTAIQQHQQAEQSASQVNAEAAAKQG</sequence>
<gene>
    <name evidence="3" type="ORF">HNP46_003332</name>
</gene>
<feature type="chain" id="PRO_5031030167" description="Secreted protein" evidence="2">
    <location>
        <begin position="19"/>
        <end position="64"/>
    </location>
</feature>
<comment type="caution">
    <text evidence="3">The sequence shown here is derived from an EMBL/GenBank/DDBJ whole genome shotgun (WGS) entry which is preliminary data.</text>
</comment>
<accession>A0A7W7KKG1</accession>
<name>A0A7W7KKG1_PSENT</name>
<keyword evidence="2" id="KW-0732">Signal</keyword>
<evidence type="ECO:0000313" key="3">
    <source>
        <dbReference type="EMBL" id="MBB4864467.1"/>
    </source>
</evidence>